<proteinExistence type="predicted"/>
<organism evidence="1 2">
    <name type="scientific">Parabacteroides faecis</name>
    <dbReference type="NCBI Taxonomy" id="1217282"/>
    <lineage>
        <taxon>Bacteria</taxon>
        <taxon>Pseudomonadati</taxon>
        <taxon>Bacteroidota</taxon>
        <taxon>Bacteroidia</taxon>
        <taxon>Bacteroidales</taxon>
        <taxon>Tannerellaceae</taxon>
        <taxon>Parabacteroides</taxon>
    </lineage>
</organism>
<gene>
    <name evidence="1" type="ORF">GGQ57_004079</name>
</gene>
<name>A0ABR6KRM3_9BACT</name>
<dbReference type="Proteomes" id="UP000533637">
    <property type="component" value="Unassembled WGS sequence"/>
</dbReference>
<sequence>MISTDAQNTVRKKLLVPVNRTRISIYADAVRTVQQKLRLEWLYDDYRRECPSNNNNMMFCKLYPFRLGKSVCTTMFINLKARVKEHDTEKMKKFLYTIKLYIISYKDYLQRIYPDIIDRIYFRLRDYDNSNYDKRALSFLIDEEIDRYYRQYKNLIGFNLDCLYRDVLNHVCGKYEYANSDEILARLCFKILKSKKDIDQNGKERVSLFLKELNKRRAFLFSDEFPSSEGRVRL</sequence>
<dbReference type="RefSeq" id="WP_122356063.1">
    <property type="nucleotide sequence ID" value="NZ_BMPB01000014.1"/>
</dbReference>
<reference evidence="1 2" key="1">
    <citation type="submission" date="2020-08" db="EMBL/GenBank/DDBJ databases">
        <title>Genomic Encyclopedia of Type Strains, Phase IV (KMG-IV): sequencing the most valuable type-strain genomes for metagenomic binning, comparative biology and taxonomic classification.</title>
        <authorList>
            <person name="Goeker M."/>
        </authorList>
    </citation>
    <scope>NUCLEOTIDE SEQUENCE [LARGE SCALE GENOMIC DNA]</scope>
    <source>
        <strain evidence="1 2">DSM 102983</strain>
    </source>
</reference>
<protein>
    <submittedName>
        <fullName evidence="1">Uncharacterized protein</fullName>
    </submittedName>
</protein>
<evidence type="ECO:0000313" key="1">
    <source>
        <dbReference type="EMBL" id="MBB4624151.1"/>
    </source>
</evidence>
<comment type="caution">
    <text evidence="1">The sequence shown here is derived from an EMBL/GenBank/DDBJ whole genome shotgun (WGS) entry which is preliminary data.</text>
</comment>
<accession>A0ABR6KRM3</accession>
<keyword evidence="2" id="KW-1185">Reference proteome</keyword>
<evidence type="ECO:0000313" key="2">
    <source>
        <dbReference type="Proteomes" id="UP000533637"/>
    </source>
</evidence>
<dbReference type="EMBL" id="JACHOC010000009">
    <property type="protein sequence ID" value="MBB4624151.1"/>
    <property type="molecule type" value="Genomic_DNA"/>
</dbReference>